<dbReference type="EMBL" id="JBGFUD010007317">
    <property type="protein sequence ID" value="MFH4981492.1"/>
    <property type="molecule type" value="Genomic_DNA"/>
</dbReference>
<evidence type="ECO:0000259" key="1">
    <source>
        <dbReference type="Pfam" id="PF12110"/>
    </source>
</evidence>
<dbReference type="Pfam" id="PF12110">
    <property type="entry name" value="Nup96"/>
    <property type="match status" value="1"/>
</dbReference>
<organism evidence="2 3">
    <name type="scientific">Gnathostoma spinigerum</name>
    <dbReference type="NCBI Taxonomy" id="75299"/>
    <lineage>
        <taxon>Eukaryota</taxon>
        <taxon>Metazoa</taxon>
        <taxon>Ecdysozoa</taxon>
        <taxon>Nematoda</taxon>
        <taxon>Chromadorea</taxon>
        <taxon>Rhabditida</taxon>
        <taxon>Spirurina</taxon>
        <taxon>Gnathostomatomorpha</taxon>
        <taxon>Gnathostomatoidea</taxon>
        <taxon>Gnathostomatidae</taxon>
        <taxon>Gnathostoma</taxon>
    </lineage>
</organism>
<sequence length="452" mass="51813">MVGRRESVGNWLKNMIRKEPMPSLPPGPKKIFYCLTCGNISEAIVEAVNSNYPSLAIALSTFLDVPRRMYKDQLNVWTEQEAKRYVNEDLLRVYMLLAGEVQTLVNGRIVYLNEGLSWMQALGMFLWYRIPLKGSVKDSITAFEIDIERRKALDTFGHTVFFELIKLAFDQSHSMESVIEPCGFTQDPFDYHMSWHLWSVLSSYGYRHMTEKSEHHLHIPYAEQLARMGLIHFAIFVVLHITDNYCRTSAVEEILSRYALKTGEPSYRTMRECLHIPERLIARARYFRAKEEGDYHAMCKFAISGEMYDVAHRIFMDSVAPEAVTSDDYKTLGEFSAILGSVADQIPEWGPLGRTYVDFYHLHTGIREIVDDAQVTELLELAYSLEHRLSSMNTRTPCQRLSVSIISRIVFEVVNGFTSKQAIDIPLKLDDGLTVSSRTCQNDVVMSKPVLS</sequence>
<dbReference type="AlphaFoldDB" id="A0ABD6EQR5"/>
<evidence type="ECO:0000313" key="3">
    <source>
        <dbReference type="Proteomes" id="UP001608902"/>
    </source>
</evidence>
<dbReference type="InterPro" id="IPR021967">
    <property type="entry name" value="Nup98_C"/>
</dbReference>
<comment type="caution">
    <text evidence="2">The sequence shown here is derived from an EMBL/GenBank/DDBJ whole genome shotgun (WGS) entry which is preliminary data.</text>
</comment>
<accession>A0ABD6EQR5</accession>
<proteinExistence type="predicted"/>
<keyword evidence="3" id="KW-1185">Reference proteome</keyword>
<dbReference type="Gene3D" id="1.25.40.690">
    <property type="match status" value="1"/>
</dbReference>
<feature type="domain" description="Nuclear pore complex protein NUP96 C-terminal" evidence="1">
    <location>
        <begin position="29"/>
        <end position="285"/>
    </location>
</feature>
<name>A0ABD6EQR5_9BILA</name>
<dbReference type="Proteomes" id="UP001608902">
    <property type="component" value="Unassembled WGS sequence"/>
</dbReference>
<evidence type="ECO:0000313" key="2">
    <source>
        <dbReference type="EMBL" id="MFH4981492.1"/>
    </source>
</evidence>
<gene>
    <name evidence="2" type="ORF">AB6A40_008201</name>
</gene>
<protein>
    <recommendedName>
        <fullName evidence="1">Nuclear pore complex protein NUP96 C-terminal domain-containing protein</fullName>
    </recommendedName>
</protein>
<reference evidence="2 3" key="1">
    <citation type="submission" date="2024-08" db="EMBL/GenBank/DDBJ databases">
        <title>Gnathostoma spinigerum genome.</title>
        <authorList>
            <person name="Gonzalez-Bertolin B."/>
            <person name="Monzon S."/>
            <person name="Zaballos A."/>
            <person name="Jimenez P."/>
            <person name="Dekumyoy P."/>
            <person name="Varona S."/>
            <person name="Cuesta I."/>
            <person name="Sumanam S."/>
            <person name="Adisakwattana P."/>
            <person name="Gasser R.B."/>
            <person name="Hernandez-Gonzalez A."/>
            <person name="Young N.D."/>
            <person name="Perteguer M.J."/>
        </authorList>
    </citation>
    <scope>NUCLEOTIDE SEQUENCE [LARGE SCALE GENOMIC DNA]</scope>
    <source>
        <strain evidence="2">AL3</strain>
        <tissue evidence="2">Liver</tissue>
    </source>
</reference>